<dbReference type="Gene3D" id="3.40.50.10810">
    <property type="entry name" value="Tandem AAA-ATPase domain"/>
    <property type="match status" value="1"/>
</dbReference>
<protein>
    <recommendedName>
        <fullName evidence="1">SNF2 N-terminal domain-containing protein</fullName>
    </recommendedName>
</protein>
<feature type="domain" description="SNF2 N-terminal" evidence="1">
    <location>
        <begin position="256"/>
        <end position="289"/>
    </location>
</feature>
<dbReference type="InterPro" id="IPR027417">
    <property type="entry name" value="P-loop_NTPase"/>
</dbReference>
<name>A0A382US75_9ZZZZ</name>
<evidence type="ECO:0000313" key="2">
    <source>
        <dbReference type="EMBL" id="SVD37113.1"/>
    </source>
</evidence>
<feature type="non-terminal residue" evidence="2">
    <location>
        <position position="1"/>
    </location>
</feature>
<dbReference type="PANTHER" id="PTHR10799">
    <property type="entry name" value="SNF2/RAD54 HELICASE FAMILY"/>
    <property type="match status" value="1"/>
</dbReference>
<reference evidence="2" key="1">
    <citation type="submission" date="2018-05" db="EMBL/GenBank/DDBJ databases">
        <authorList>
            <person name="Lanie J.A."/>
            <person name="Ng W.-L."/>
            <person name="Kazmierczak K.M."/>
            <person name="Andrzejewski T.M."/>
            <person name="Davidsen T.M."/>
            <person name="Wayne K.J."/>
            <person name="Tettelin H."/>
            <person name="Glass J.I."/>
            <person name="Rusch D."/>
            <person name="Podicherti R."/>
            <person name="Tsui H.-C.T."/>
            <person name="Winkler M.E."/>
        </authorList>
    </citation>
    <scope>NUCLEOTIDE SEQUENCE</scope>
</reference>
<evidence type="ECO:0000259" key="1">
    <source>
        <dbReference type="Pfam" id="PF00176"/>
    </source>
</evidence>
<dbReference type="EMBL" id="UINC01146408">
    <property type="protein sequence ID" value="SVD37113.1"/>
    <property type="molecule type" value="Genomic_DNA"/>
</dbReference>
<dbReference type="SUPFAM" id="SSF52540">
    <property type="entry name" value="P-loop containing nucleoside triphosphate hydrolases"/>
    <property type="match status" value="1"/>
</dbReference>
<organism evidence="2">
    <name type="scientific">marine metagenome</name>
    <dbReference type="NCBI Taxonomy" id="408172"/>
    <lineage>
        <taxon>unclassified sequences</taxon>
        <taxon>metagenomes</taxon>
        <taxon>ecological metagenomes</taxon>
    </lineage>
</organism>
<dbReference type="AlphaFoldDB" id="A0A382US75"/>
<feature type="non-terminal residue" evidence="2">
    <location>
        <position position="290"/>
    </location>
</feature>
<gene>
    <name evidence="2" type="ORF">METZ01_LOCUS389967</name>
</gene>
<proteinExistence type="predicted"/>
<dbReference type="InterPro" id="IPR038718">
    <property type="entry name" value="SNF2-like_sf"/>
</dbReference>
<dbReference type="GO" id="GO:0005524">
    <property type="term" value="F:ATP binding"/>
    <property type="evidence" value="ECO:0007669"/>
    <property type="project" value="InterPro"/>
</dbReference>
<accession>A0A382US75</accession>
<dbReference type="Pfam" id="PF00176">
    <property type="entry name" value="SNF2-rel_dom"/>
    <property type="match status" value="1"/>
</dbReference>
<sequence length="290" mass="32879">SNLCDSLEAKPRFVFELHGDRLELRLQAKAKDSSQWEWSGHEWKIITTGRRKPKRLQVLEDERLEPAINWLRQLDWFTPEPGLWIGDANENFLHVLASVWDDRPEDSEFLGNDAFQRLFLKPKRLKPKLVVKGSGIDWLSVSAEWEEEGLKLTKKDLESLAQATGRFVKLPNKGWVELDVNATQRAQETMADLGLDGLEPGAQKIAMEQAAHLGEESLSVFGDNKQAQKLRDRIESFEGIPSKGIPDNIQAELRPYQYEGFDFLCHLKSMGLGGILADDMGLGKTLQTLT</sequence>
<dbReference type="InterPro" id="IPR000330">
    <property type="entry name" value="SNF2_N"/>
</dbReference>